<organism evidence="2 3">
    <name type="scientific">Algoriphagus kandeliae</name>
    <dbReference type="NCBI Taxonomy" id="2562278"/>
    <lineage>
        <taxon>Bacteria</taxon>
        <taxon>Pseudomonadati</taxon>
        <taxon>Bacteroidota</taxon>
        <taxon>Cytophagia</taxon>
        <taxon>Cytophagales</taxon>
        <taxon>Cyclobacteriaceae</taxon>
        <taxon>Algoriphagus</taxon>
    </lineage>
</organism>
<gene>
    <name evidence="2" type="ORF">E4S40_07295</name>
</gene>
<name>A0A4Y9QTV0_9BACT</name>
<accession>A0A4Y9QTV0</accession>
<feature type="chain" id="PRO_5021207414" evidence="1">
    <location>
        <begin position="25"/>
        <end position="355"/>
    </location>
</feature>
<reference evidence="2 3" key="1">
    <citation type="submission" date="2019-03" db="EMBL/GenBank/DDBJ databases">
        <title>Algoriphagus sp. nov, a new strain isolated from root system soil of mangrove plant Kandelia.</title>
        <authorList>
            <person name="Yin Q."/>
            <person name="Wang K."/>
            <person name="Song Z."/>
        </authorList>
    </citation>
    <scope>NUCLEOTIDE SEQUENCE [LARGE SCALE GENOMIC DNA]</scope>
    <source>
        <strain evidence="2 3">XY-J91</strain>
    </source>
</reference>
<proteinExistence type="predicted"/>
<dbReference type="AlphaFoldDB" id="A0A4Y9QTV0"/>
<dbReference type="RefSeq" id="WP_135072681.1">
    <property type="nucleotide sequence ID" value="NZ_SPSB01000002.1"/>
</dbReference>
<feature type="signal peptide" evidence="1">
    <location>
        <begin position="1"/>
        <end position="24"/>
    </location>
</feature>
<dbReference type="EMBL" id="SPSB01000002">
    <property type="protein sequence ID" value="TFV96024.1"/>
    <property type="molecule type" value="Genomic_DNA"/>
</dbReference>
<comment type="caution">
    <text evidence="2">The sequence shown here is derived from an EMBL/GenBank/DDBJ whole genome shotgun (WGS) entry which is preliminary data.</text>
</comment>
<evidence type="ECO:0000313" key="2">
    <source>
        <dbReference type="EMBL" id="TFV96024.1"/>
    </source>
</evidence>
<protein>
    <submittedName>
        <fullName evidence="2">Uncharacterized protein</fullName>
    </submittedName>
</protein>
<keyword evidence="3" id="KW-1185">Reference proteome</keyword>
<sequence>MKKIFKIQAIFLLLFALLPFSTEAQKGKKASTSDSSYFEKPYPYILPILGDKAHNAKVRLPFPMGIMVNNLVGTQFLSLTDLSLGFGRFSDPNPPNMIDLSEVVEFEDIKAQTSTHNIRIDTWVLPFLNVYGIVGQTKKADINVNLTKPIPLDVSTEVSGTYVGYGLMAAGAVGRLFASLDMNQTFNYNPRLEEPAKVTIFGIRTGPVFKFKNRPQSNVTFWAGAMLTSFNSETTGNIPSLELAPNAPERIQELQGNLDNWYEDLSPADKLKYALIYNRLGEGLDNLGESIQDSYISYSFNKGIENPWNMLIGAQWQLNYRWQIRTEAQFLGDRTAGLFSLNYRFGIKGKNWFSN</sequence>
<evidence type="ECO:0000256" key="1">
    <source>
        <dbReference type="SAM" id="SignalP"/>
    </source>
</evidence>
<dbReference type="OrthoDB" id="7593840at2"/>
<keyword evidence="1" id="KW-0732">Signal</keyword>
<evidence type="ECO:0000313" key="3">
    <source>
        <dbReference type="Proteomes" id="UP000297647"/>
    </source>
</evidence>
<dbReference type="Proteomes" id="UP000297647">
    <property type="component" value="Unassembled WGS sequence"/>
</dbReference>